<sequence length="301" mass="31553">MRTLDAAETAAALPYGALVEALLQMFDREHRGEAHAATRTSVPLADGGVLLLMPAADARFAALKTVTVHACNAAIGLPVVQGEVTLMDAVTGTRLLAMDGNVLTARRTAALSLAGAARAGRDVSGRMLLIGAGVQARSHAEAFAQVAGVRQLWIHARTQAHAEQLAQHMRSLGVDASEIADPAQVSEDADVIVATTSSSTPVIPPKVRPDATLIAVGAYRADMAEVSPELVRRCAVFVDTLEGARAEAGDLIQAGIDWSSVQAFANAEPAAQDRPVLIKTVGHALWDLAAAQLAYTHREQR</sequence>
<dbReference type="RefSeq" id="WP_042579680.1">
    <property type="nucleotide sequence ID" value="NZ_JXQQ01000033.1"/>
</dbReference>
<comment type="caution">
    <text evidence="1">The sequence shown here is derived from an EMBL/GenBank/DDBJ whole genome shotgun (WGS) entry which is preliminary data.</text>
</comment>
<dbReference type="AlphaFoldDB" id="A0A0D0KYR0"/>
<dbReference type="Gene3D" id="3.30.1780.10">
    <property type="entry name" value="ornithine cyclodeaminase, domain 1"/>
    <property type="match status" value="1"/>
</dbReference>
<dbReference type="PIRSF" id="PIRSF001439">
    <property type="entry name" value="CryM"/>
    <property type="match status" value="1"/>
</dbReference>
<dbReference type="InterPro" id="IPR023401">
    <property type="entry name" value="ODC_N"/>
</dbReference>
<protein>
    <recommendedName>
        <fullName evidence="3">Ornithine cyclodeaminase</fullName>
    </recommendedName>
</protein>
<name>A0A0D0KYR0_VARPD</name>
<gene>
    <name evidence="1" type="ORF">RT97_15455</name>
</gene>
<evidence type="ECO:0000313" key="1">
    <source>
        <dbReference type="EMBL" id="KIQ31307.1"/>
    </source>
</evidence>
<dbReference type="Gene3D" id="3.40.50.720">
    <property type="entry name" value="NAD(P)-binding Rossmann-like Domain"/>
    <property type="match status" value="1"/>
</dbReference>
<dbReference type="NCBIfam" id="NF005603">
    <property type="entry name" value="PRK07340.1"/>
    <property type="match status" value="1"/>
</dbReference>
<reference evidence="1 2" key="1">
    <citation type="submission" date="2014-12" db="EMBL/GenBank/DDBJ databases">
        <title>16Stimator: statistical estimation of ribosomal gene copy numbers from draft genome assemblies.</title>
        <authorList>
            <person name="Perisin M.A."/>
            <person name="Vetter M."/>
            <person name="Gilbert J.A."/>
            <person name="Bergelson J."/>
        </authorList>
    </citation>
    <scope>NUCLEOTIDE SEQUENCE [LARGE SCALE GENOMIC DNA]</scope>
    <source>
        <strain evidence="1 2">MEDvA23</strain>
    </source>
</reference>
<evidence type="ECO:0008006" key="3">
    <source>
        <dbReference type="Google" id="ProtNLM"/>
    </source>
</evidence>
<dbReference type="EMBL" id="JXQQ01000033">
    <property type="protein sequence ID" value="KIQ31307.1"/>
    <property type="molecule type" value="Genomic_DNA"/>
</dbReference>
<dbReference type="PANTHER" id="PTHR13812">
    <property type="entry name" value="KETIMINE REDUCTASE MU-CRYSTALLIN"/>
    <property type="match status" value="1"/>
</dbReference>
<dbReference type="Pfam" id="PF02423">
    <property type="entry name" value="OCD_Mu_crystall"/>
    <property type="match status" value="1"/>
</dbReference>
<dbReference type="InterPro" id="IPR003462">
    <property type="entry name" value="ODC_Mu_crystall"/>
</dbReference>
<evidence type="ECO:0000313" key="2">
    <source>
        <dbReference type="Proteomes" id="UP000032067"/>
    </source>
</evidence>
<dbReference type="InterPro" id="IPR036291">
    <property type="entry name" value="NAD(P)-bd_dom_sf"/>
</dbReference>
<dbReference type="Proteomes" id="UP000032067">
    <property type="component" value="Unassembled WGS sequence"/>
</dbReference>
<proteinExistence type="predicted"/>
<dbReference type="OrthoDB" id="5293744at2"/>
<dbReference type="SUPFAM" id="SSF51735">
    <property type="entry name" value="NAD(P)-binding Rossmann-fold domains"/>
    <property type="match status" value="1"/>
</dbReference>
<organism evidence="1 2">
    <name type="scientific">Variovorax paradoxus</name>
    <dbReference type="NCBI Taxonomy" id="34073"/>
    <lineage>
        <taxon>Bacteria</taxon>
        <taxon>Pseudomonadati</taxon>
        <taxon>Pseudomonadota</taxon>
        <taxon>Betaproteobacteria</taxon>
        <taxon>Burkholderiales</taxon>
        <taxon>Comamonadaceae</taxon>
        <taxon>Variovorax</taxon>
    </lineage>
</organism>
<dbReference type="GO" id="GO:0005737">
    <property type="term" value="C:cytoplasm"/>
    <property type="evidence" value="ECO:0007669"/>
    <property type="project" value="TreeGrafter"/>
</dbReference>
<dbReference type="PANTHER" id="PTHR13812:SF19">
    <property type="entry name" value="KETIMINE REDUCTASE MU-CRYSTALLIN"/>
    <property type="match status" value="1"/>
</dbReference>
<accession>A0A0D0KYR0</accession>